<organism evidence="2 3">
    <name type="scientific">Ensete ventricosum</name>
    <name type="common">Abyssinian banana</name>
    <name type="synonym">Musa ensete</name>
    <dbReference type="NCBI Taxonomy" id="4639"/>
    <lineage>
        <taxon>Eukaryota</taxon>
        <taxon>Viridiplantae</taxon>
        <taxon>Streptophyta</taxon>
        <taxon>Embryophyta</taxon>
        <taxon>Tracheophyta</taxon>
        <taxon>Spermatophyta</taxon>
        <taxon>Magnoliopsida</taxon>
        <taxon>Liliopsida</taxon>
        <taxon>Zingiberales</taxon>
        <taxon>Musaceae</taxon>
        <taxon>Ensete</taxon>
    </lineage>
</organism>
<keyword evidence="3" id="KW-1185">Reference proteome</keyword>
<evidence type="ECO:0000313" key="2">
    <source>
        <dbReference type="EMBL" id="KAJ8470058.1"/>
    </source>
</evidence>
<feature type="compositionally biased region" description="Basic residues" evidence="1">
    <location>
        <begin position="30"/>
        <end position="43"/>
    </location>
</feature>
<evidence type="ECO:0000313" key="3">
    <source>
        <dbReference type="Proteomes" id="UP001222027"/>
    </source>
</evidence>
<feature type="compositionally biased region" description="Low complexity" evidence="1">
    <location>
        <begin position="18"/>
        <end position="29"/>
    </location>
</feature>
<reference evidence="2 3" key="1">
    <citation type="submission" date="2022-12" db="EMBL/GenBank/DDBJ databases">
        <title>Chromosome-scale assembly of the Ensete ventricosum genome.</title>
        <authorList>
            <person name="Dussert Y."/>
            <person name="Stocks J."/>
            <person name="Wendawek A."/>
            <person name="Woldeyes F."/>
            <person name="Nichols R.A."/>
            <person name="Borrell J.S."/>
        </authorList>
    </citation>
    <scope>NUCLEOTIDE SEQUENCE [LARGE SCALE GENOMIC DNA]</scope>
    <source>
        <strain evidence="3">cv. Maze</strain>
        <tissue evidence="2">Seeds</tissue>
    </source>
</reference>
<comment type="caution">
    <text evidence="2">The sequence shown here is derived from an EMBL/GenBank/DDBJ whole genome shotgun (WGS) entry which is preliminary data.</text>
</comment>
<dbReference type="Proteomes" id="UP001222027">
    <property type="component" value="Unassembled WGS sequence"/>
</dbReference>
<protein>
    <submittedName>
        <fullName evidence="2">Uncharacterized protein</fullName>
    </submittedName>
</protein>
<feature type="compositionally biased region" description="Polar residues" evidence="1">
    <location>
        <begin position="1"/>
        <end position="13"/>
    </location>
</feature>
<accession>A0AAV8QAN6</accession>
<dbReference type="AlphaFoldDB" id="A0AAV8QAN6"/>
<evidence type="ECO:0000256" key="1">
    <source>
        <dbReference type="SAM" id="MobiDB-lite"/>
    </source>
</evidence>
<feature type="region of interest" description="Disordered" evidence="1">
    <location>
        <begin position="1"/>
        <end position="47"/>
    </location>
</feature>
<sequence>MLSSTGAACSNRQRGLGRETTSSSTTSLRSSRRSHQTLRRREKAGHGFHLPGAGVGWSCRLPPPPSCAVESSSGCCGSGLEAGRGEGREIGLCRCPCEAVEDENLSPAAPLQLSADRAAEKSRKWGRDLSSLPSSCTFVCTRSSRALGQCEIALSKLDIVRESVGDSAGAAQLIAL</sequence>
<gene>
    <name evidence="2" type="ORF">OPV22_024401</name>
</gene>
<dbReference type="EMBL" id="JAQQAF010000007">
    <property type="protein sequence ID" value="KAJ8470058.1"/>
    <property type="molecule type" value="Genomic_DNA"/>
</dbReference>
<name>A0AAV8QAN6_ENSVE</name>
<proteinExistence type="predicted"/>